<dbReference type="AlphaFoldDB" id="A0A068UB83"/>
<evidence type="ECO:0000313" key="2">
    <source>
        <dbReference type="Proteomes" id="UP000295252"/>
    </source>
</evidence>
<dbReference type="OrthoDB" id="1301570at2759"/>
<protein>
    <submittedName>
        <fullName evidence="1">Uncharacterized protein</fullName>
    </submittedName>
</protein>
<proteinExistence type="predicted"/>
<accession>A0A068UB83</accession>
<dbReference type="InParanoid" id="A0A068UB83"/>
<organism evidence="1 2">
    <name type="scientific">Coffea canephora</name>
    <name type="common">Robusta coffee</name>
    <dbReference type="NCBI Taxonomy" id="49390"/>
    <lineage>
        <taxon>Eukaryota</taxon>
        <taxon>Viridiplantae</taxon>
        <taxon>Streptophyta</taxon>
        <taxon>Embryophyta</taxon>
        <taxon>Tracheophyta</taxon>
        <taxon>Spermatophyta</taxon>
        <taxon>Magnoliopsida</taxon>
        <taxon>eudicotyledons</taxon>
        <taxon>Gunneridae</taxon>
        <taxon>Pentapetalae</taxon>
        <taxon>asterids</taxon>
        <taxon>lamiids</taxon>
        <taxon>Gentianales</taxon>
        <taxon>Rubiaceae</taxon>
        <taxon>Ixoroideae</taxon>
        <taxon>Gardenieae complex</taxon>
        <taxon>Bertiereae - Coffeeae clade</taxon>
        <taxon>Coffeeae</taxon>
        <taxon>Coffea</taxon>
    </lineage>
</organism>
<sequence>MGQYSTTKPKFCRWAGPSSLLAFSGVVSGCPASPFLQQHLQQGQRLLKYFQRNAAQTKNMCWQIMKIEGYCEEFVDLVFDHLVQNEKLGKAFMAKGQRLRLIFLERFKKYWGVECSTYYVMAARIVYCHEFI</sequence>
<dbReference type="Gramene" id="CDP05706">
    <property type="protein sequence ID" value="CDP05706"/>
    <property type="gene ID" value="GSCOC_T00020934001"/>
</dbReference>
<gene>
    <name evidence="1" type="ORF">GSCOC_T00020934001</name>
</gene>
<reference evidence="2" key="1">
    <citation type="journal article" date="2014" name="Science">
        <title>The coffee genome provides insight into the convergent evolution of caffeine biosynthesis.</title>
        <authorList>
            <person name="Denoeud F."/>
            <person name="Carretero-Paulet L."/>
            <person name="Dereeper A."/>
            <person name="Droc G."/>
            <person name="Guyot R."/>
            <person name="Pietrella M."/>
            <person name="Zheng C."/>
            <person name="Alberti A."/>
            <person name="Anthony F."/>
            <person name="Aprea G."/>
            <person name="Aury J.M."/>
            <person name="Bento P."/>
            <person name="Bernard M."/>
            <person name="Bocs S."/>
            <person name="Campa C."/>
            <person name="Cenci A."/>
            <person name="Combes M.C."/>
            <person name="Crouzillat D."/>
            <person name="Da Silva C."/>
            <person name="Daddiego L."/>
            <person name="De Bellis F."/>
            <person name="Dussert S."/>
            <person name="Garsmeur O."/>
            <person name="Gayraud T."/>
            <person name="Guignon V."/>
            <person name="Jahn K."/>
            <person name="Jamilloux V."/>
            <person name="Joet T."/>
            <person name="Labadie K."/>
            <person name="Lan T."/>
            <person name="Leclercq J."/>
            <person name="Lepelley M."/>
            <person name="Leroy T."/>
            <person name="Li L.T."/>
            <person name="Librado P."/>
            <person name="Lopez L."/>
            <person name="Munoz A."/>
            <person name="Noel B."/>
            <person name="Pallavicini A."/>
            <person name="Perrotta G."/>
            <person name="Poncet V."/>
            <person name="Pot D."/>
            <person name="Priyono X."/>
            <person name="Rigoreau M."/>
            <person name="Rouard M."/>
            <person name="Rozas J."/>
            <person name="Tranchant-Dubreuil C."/>
            <person name="VanBuren R."/>
            <person name="Zhang Q."/>
            <person name="Andrade A.C."/>
            <person name="Argout X."/>
            <person name="Bertrand B."/>
            <person name="de Kochko A."/>
            <person name="Graziosi G."/>
            <person name="Henry R.J."/>
            <person name="Jayarama X."/>
            <person name="Ming R."/>
            <person name="Nagai C."/>
            <person name="Rounsley S."/>
            <person name="Sankoff D."/>
            <person name="Giuliano G."/>
            <person name="Albert V.A."/>
            <person name="Wincker P."/>
            <person name="Lashermes P."/>
        </authorList>
    </citation>
    <scope>NUCLEOTIDE SEQUENCE [LARGE SCALE GENOMIC DNA]</scope>
    <source>
        <strain evidence="2">cv. DH200-94</strain>
    </source>
</reference>
<evidence type="ECO:0000313" key="1">
    <source>
        <dbReference type="EMBL" id="CDP05706.1"/>
    </source>
</evidence>
<dbReference type="EMBL" id="HG739102">
    <property type="protein sequence ID" value="CDP05706.1"/>
    <property type="molecule type" value="Genomic_DNA"/>
</dbReference>
<name>A0A068UB83_COFCA</name>
<dbReference type="Proteomes" id="UP000295252">
    <property type="component" value="Chromosome VII"/>
</dbReference>
<keyword evidence="2" id="KW-1185">Reference proteome</keyword>